<reference evidence="2" key="1">
    <citation type="submission" date="2017-01" db="EMBL/GenBank/DDBJ databases">
        <title>Genome Analysis of Deinococcus marmoris KOPRI26562.</title>
        <authorList>
            <person name="Kim J.H."/>
            <person name="Oh H.-M."/>
        </authorList>
    </citation>
    <scope>NUCLEOTIDE SEQUENCE [LARGE SCALE GENOMIC DNA]</scope>
    <source>
        <strain evidence="2">PAMC 26633</strain>
    </source>
</reference>
<comment type="caution">
    <text evidence="1">The sequence shown here is derived from an EMBL/GenBank/DDBJ whole genome shotgun (WGS) entry which is preliminary data.</text>
</comment>
<dbReference type="Proteomes" id="UP000214720">
    <property type="component" value="Unassembled WGS sequence"/>
</dbReference>
<dbReference type="AlphaFoldDB" id="A0A226WX14"/>
<accession>A0A226WX14</accession>
<evidence type="ECO:0000313" key="2">
    <source>
        <dbReference type="Proteomes" id="UP000214720"/>
    </source>
</evidence>
<gene>
    <name evidence="1" type="ORF">BSU04_25315</name>
</gene>
<sequence>MAHSAWCRPGDSVRQRHSLPYPLAVLQSRTVPGSVAPRVCQSRRGNKNGLCQKF</sequence>
<evidence type="ECO:0000313" key="1">
    <source>
        <dbReference type="EMBL" id="OXC75746.1"/>
    </source>
</evidence>
<dbReference type="EMBL" id="MTHB01000164">
    <property type="protein sequence ID" value="OXC75746.1"/>
    <property type="molecule type" value="Genomic_DNA"/>
</dbReference>
<proteinExistence type="predicted"/>
<organism evidence="1 2">
    <name type="scientific">Caballeronia sordidicola</name>
    <name type="common">Burkholderia sordidicola</name>
    <dbReference type="NCBI Taxonomy" id="196367"/>
    <lineage>
        <taxon>Bacteria</taxon>
        <taxon>Pseudomonadati</taxon>
        <taxon>Pseudomonadota</taxon>
        <taxon>Betaproteobacteria</taxon>
        <taxon>Burkholderiales</taxon>
        <taxon>Burkholderiaceae</taxon>
        <taxon>Caballeronia</taxon>
    </lineage>
</organism>
<name>A0A226WX14_CABSO</name>
<protein>
    <submittedName>
        <fullName evidence="1">Uncharacterized protein</fullName>
    </submittedName>
</protein>